<accession>A0ABU7CKK0</accession>
<sequence length="132" mass="14502">MSIGICFRVRYSLPWQDSGLSESAAVYAFFHIFIVLKQTCCNFSLNVCTQCSLQQVFGPCFGTEEAFHILFSVYLVTRPTFLLKGAGCSHQNIPSLLPTGRNLQKISTKDKCIVTVLGHSSAGSLPDSTCQQ</sequence>
<keyword evidence="2" id="KW-1185">Reference proteome</keyword>
<reference evidence="1 2" key="1">
    <citation type="submission" date="2021-07" db="EMBL/GenBank/DDBJ databases">
        <authorList>
            <person name="Palmer J.M."/>
        </authorList>
    </citation>
    <scope>NUCLEOTIDE SEQUENCE [LARGE SCALE GENOMIC DNA]</scope>
    <source>
        <strain evidence="1 2">AT_MEX2019</strain>
        <tissue evidence="1">Muscle</tissue>
    </source>
</reference>
<dbReference type="EMBL" id="JAHUTI010093631">
    <property type="protein sequence ID" value="MED6262636.1"/>
    <property type="molecule type" value="Genomic_DNA"/>
</dbReference>
<gene>
    <name evidence="1" type="ORF">ATANTOWER_023145</name>
</gene>
<comment type="caution">
    <text evidence="1">The sequence shown here is derived from an EMBL/GenBank/DDBJ whole genome shotgun (WGS) entry which is preliminary data.</text>
</comment>
<protein>
    <submittedName>
        <fullName evidence="1">Uncharacterized protein</fullName>
    </submittedName>
</protein>
<organism evidence="1 2">
    <name type="scientific">Ataeniobius toweri</name>
    <dbReference type="NCBI Taxonomy" id="208326"/>
    <lineage>
        <taxon>Eukaryota</taxon>
        <taxon>Metazoa</taxon>
        <taxon>Chordata</taxon>
        <taxon>Craniata</taxon>
        <taxon>Vertebrata</taxon>
        <taxon>Euteleostomi</taxon>
        <taxon>Actinopterygii</taxon>
        <taxon>Neopterygii</taxon>
        <taxon>Teleostei</taxon>
        <taxon>Neoteleostei</taxon>
        <taxon>Acanthomorphata</taxon>
        <taxon>Ovalentaria</taxon>
        <taxon>Atherinomorphae</taxon>
        <taxon>Cyprinodontiformes</taxon>
        <taxon>Goodeidae</taxon>
        <taxon>Ataeniobius</taxon>
    </lineage>
</organism>
<proteinExistence type="predicted"/>
<evidence type="ECO:0000313" key="2">
    <source>
        <dbReference type="Proteomes" id="UP001345963"/>
    </source>
</evidence>
<dbReference type="Proteomes" id="UP001345963">
    <property type="component" value="Unassembled WGS sequence"/>
</dbReference>
<evidence type="ECO:0000313" key="1">
    <source>
        <dbReference type="EMBL" id="MED6262636.1"/>
    </source>
</evidence>
<name>A0ABU7CKK0_9TELE</name>